<dbReference type="AlphaFoldDB" id="B3QX39"/>
<protein>
    <recommendedName>
        <fullName evidence="4">Lipoprotein</fullName>
    </recommendedName>
</protein>
<gene>
    <name evidence="2" type="ordered locus">Ctha_2399</name>
</gene>
<name>B3QX39_CHLT3</name>
<dbReference type="Gene3D" id="3.10.28.20">
    <property type="entry name" value="Acetamidase/Formamidase-like domains"/>
    <property type="match status" value="1"/>
</dbReference>
<feature type="signal peptide" evidence="1">
    <location>
        <begin position="1"/>
        <end position="20"/>
    </location>
</feature>
<dbReference type="STRING" id="517418.Ctha_2399"/>
<feature type="chain" id="PRO_5005662738" description="Lipoprotein" evidence="1">
    <location>
        <begin position="21"/>
        <end position="189"/>
    </location>
</feature>
<evidence type="ECO:0000313" key="2">
    <source>
        <dbReference type="EMBL" id="ACF14849.1"/>
    </source>
</evidence>
<evidence type="ECO:0000313" key="3">
    <source>
        <dbReference type="Proteomes" id="UP000001208"/>
    </source>
</evidence>
<keyword evidence="1" id="KW-0732">Signal</keyword>
<dbReference type="eggNOG" id="ENOG50339BX">
    <property type="taxonomic scope" value="Bacteria"/>
</dbReference>
<accession>B3QX39</accession>
<dbReference type="HOGENOM" id="CLU_1432213_0_0_10"/>
<dbReference type="RefSeq" id="WP_012500931.1">
    <property type="nucleotide sequence ID" value="NC_011026.1"/>
</dbReference>
<proteinExistence type="predicted"/>
<dbReference type="EMBL" id="CP001100">
    <property type="protein sequence ID" value="ACF14849.1"/>
    <property type="molecule type" value="Genomic_DNA"/>
</dbReference>
<reference evidence="2 3" key="1">
    <citation type="submission" date="2008-06" db="EMBL/GenBank/DDBJ databases">
        <title>Complete sequence of Chloroherpeton thalassium ATCC 35110.</title>
        <authorList>
            <consortium name="US DOE Joint Genome Institute"/>
            <person name="Lucas S."/>
            <person name="Copeland A."/>
            <person name="Lapidus A."/>
            <person name="Glavina del Rio T."/>
            <person name="Dalin E."/>
            <person name="Tice H."/>
            <person name="Bruce D."/>
            <person name="Goodwin L."/>
            <person name="Pitluck S."/>
            <person name="Schmutz J."/>
            <person name="Larimer F."/>
            <person name="Land M."/>
            <person name="Hauser L."/>
            <person name="Kyrpides N."/>
            <person name="Mikhailova N."/>
            <person name="Liu Z."/>
            <person name="Li T."/>
            <person name="Zhao F."/>
            <person name="Overmann J."/>
            <person name="Bryant D.A."/>
            <person name="Richardson P."/>
        </authorList>
    </citation>
    <scope>NUCLEOTIDE SEQUENCE [LARGE SCALE GENOMIC DNA]</scope>
    <source>
        <strain evidence="3">ATCC 35110 / GB-78</strain>
    </source>
</reference>
<dbReference type="PROSITE" id="PS51257">
    <property type="entry name" value="PROKAR_LIPOPROTEIN"/>
    <property type="match status" value="1"/>
</dbReference>
<evidence type="ECO:0008006" key="4">
    <source>
        <dbReference type="Google" id="ProtNLM"/>
    </source>
</evidence>
<sequence length="189" mass="21349">MRNSILMLLFIALIATGCGGSNQSMQSAETGDIPDWYVNVPNDPNYLYSPNTQVSQDFQLAVDKASTGARSEIGRQLEVKLKSLQKKFTEETGTGSDAQLLQLFSQAEKTVVSTTLSGSKVKYVKRVKDGNMWRAYVLVEYPIGAANEAFMEQVKKNNQMYTRFRATKAFEELEEEVKQYEEFKKEQSN</sequence>
<dbReference type="Proteomes" id="UP000001208">
    <property type="component" value="Chromosome"/>
</dbReference>
<evidence type="ECO:0000256" key="1">
    <source>
        <dbReference type="SAM" id="SignalP"/>
    </source>
</evidence>
<dbReference type="KEGG" id="cts:Ctha_2399"/>
<keyword evidence="3" id="KW-1185">Reference proteome</keyword>
<dbReference type="OrthoDB" id="1525026at2"/>
<organism evidence="2 3">
    <name type="scientific">Chloroherpeton thalassium (strain ATCC 35110 / GB-78)</name>
    <dbReference type="NCBI Taxonomy" id="517418"/>
    <lineage>
        <taxon>Bacteria</taxon>
        <taxon>Pseudomonadati</taxon>
        <taxon>Chlorobiota</taxon>
        <taxon>Chlorobiia</taxon>
        <taxon>Chlorobiales</taxon>
        <taxon>Chloroherpetonaceae</taxon>
        <taxon>Chloroherpeton</taxon>
    </lineage>
</organism>